<name>A0A1Z1WRK9_9ACTN</name>
<evidence type="ECO:0000313" key="2">
    <source>
        <dbReference type="Proteomes" id="UP000195880"/>
    </source>
</evidence>
<dbReference type="AlphaFoldDB" id="A0A1Z1WRK9"/>
<accession>A0A1Z1WRK9</accession>
<reference evidence="1 2" key="1">
    <citation type="submission" date="2017-05" db="EMBL/GenBank/DDBJ databases">
        <title>Streptomyces alboflavus Genome sequencing and assembly.</title>
        <authorList>
            <person name="Wang Y."/>
            <person name="Du B."/>
            <person name="Ding Y."/>
            <person name="Liu H."/>
            <person name="Hou Q."/>
            <person name="Liu K."/>
            <person name="Wang C."/>
            <person name="Yao L."/>
        </authorList>
    </citation>
    <scope>NUCLEOTIDE SEQUENCE [LARGE SCALE GENOMIC DNA]</scope>
    <source>
        <strain evidence="1 2">MDJK44</strain>
    </source>
</reference>
<keyword evidence="2" id="KW-1185">Reference proteome</keyword>
<dbReference type="EMBL" id="CP021748">
    <property type="protein sequence ID" value="ARX89055.1"/>
    <property type="molecule type" value="Genomic_DNA"/>
</dbReference>
<gene>
    <name evidence="1" type="ORF">SMD44_08542</name>
</gene>
<proteinExistence type="predicted"/>
<organism evidence="1 2">
    <name type="scientific">Streptomyces alboflavus</name>
    <dbReference type="NCBI Taxonomy" id="67267"/>
    <lineage>
        <taxon>Bacteria</taxon>
        <taxon>Bacillati</taxon>
        <taxon>Actinomycetota</taxon>
        <taxon>Actinomycetes</taxon>
        <taxon>Kitasatosporales</taxon>
        <taxon>Streptomycetaceae</taxon>
        <taxon>Streptomyces</taxon>
    </lineage>
</organism>
<dbReference type="Proteomes" id="UP000195880">
    <property type="component" value="Chromosome"/>
</dbReference>
<evidence type="ECO:0000313" key="1">
    <source>
        <dbReference type="EMBL" id="ARX89055.1"/>
    </source>
</evidence>
<sequence>MTSARTVQIEPSGVRPRPRATAWEAWFVLVVL</sequence>
<dbReference type="KEGG" id="salf:SMD44_08542"/>
<protein>
    <submittedName>
        <fullName evidence="1">Uncharacterized protein</fullName>
    </submittedName>
</protein>